<evidence type="ECO:0000313" key="2">
    <source>
        <dbReference type="EMBL" id="MPM31988.1"/>
    </source>
</evidence>
<dbReference type="AlphaFoldDB" id="A0A644YVG5"/>
<keyword evidence="1" id="KW-1133">Transmembrane helix</keyword>
<proteinExistence type="predicted"/>
<name>A0A644YVG5_9ZZZZ</name>
<gene>
    <name evidence="2" type="ORF">SDC9_78545</name>
</gene>
<keyword evidence="1" id="KW-0812">Transmembrane</keyword>
<accession>A0A644YVG5</accession>
<reference evidence="2" key="1">
    <citation type="submission" date="2019-08" db="EMBL/GenBank/DDBJ databases">
        <authorList>
            <person name="Kucharzyk K."/>
            <person name="Murdoch R.W."/>
            <person name="Higgins S."/>
            <person name="Loffler F."/>
        </authorList>
    </citation>
    <scope>NUCLEOTIDE SEQUENCE</scope>
</reference>
<sequence length="269" mass="31768">MAKKRKIKKSMLFAIGLVLFFIIYFVTFNFASKMEVTKSDPVESENQEEDTRPLINQISTKEKIYLSHQDRESVRVESEYWEKVKVLFSEFSKIRKPGSYNPIYSGHSDDGVRFSTDLNYFRVYTVSKEEYYKVPVETKNELEKLLGESIYLSFDFVKQYKSWKTVEISYNNDVKKVHKWKFDDLSYKMGSKRIVGKVQPEKSKERSKYNFKISIHGEYYDTTIETMGKDYVKITAGSGKEKAQAYYEVHTGLYDYLLNDIFELESTKK</sequence>
<comment type="caution">
    <text evidence="2">The sequence shown here is derived from an EMBL/GenBank/DDBJ whole genome shotgun (WGS) entry which is preliminary data.</text>
</comment>
<feature type="transmembrane region" description="Helical" evidence="1">
    <location>
        <begin position="12"/>
        <end position="31"/>
    </location>
</feature>
<evidence type="ECO:0000256" key="1">
    <source>
        <dbReference type="SAM" id="Phobius"/>
    </source>
</evidence>
<protein>
    <submittedName>
        <fullName evidence="2">Uncharacterized protein</fullName>
    </submittedName>
</protein>
<keyword evidence="1" id="KW-0472">Membrane</keyword>
<organism evidence="2">
    <name type="scientific">bioreactor metagenome</name>
    <dbReference type="NCBI Taxonomy" id="1076179"/>
    <lineage>
        <taxon>unclassified sequences</taxon>
        <taxon>metagenomes</taxon>
        <taxon>ecological metagenomes</taxon>
    </lineage>
</organism>
<dbReference type="EMBL" id="VSSQ01006232">
    <property type="protein sequence ID" value="MPM31988.1"/>
    <property type="molecule type" value="Genomic_DNA"/>
</dbReference>